<protein>
    <recommendedName>
        <fullName evidence="7">Coiled-coil domain-containing protein 61</fullName>
    </recommendedName>
</protein>
<keyword evidence="2" id="KW-0963">Cytoplasm</keyword>
<dbReference type="Proteomes" id="UP000325113">
    <property type="component" value="Unassembled WGS sequence"/>
</dbReference>
<accession>A0A5A8DEV3</accession>
<keyword evidence="3 8" id="KW-0175">Coiled coil</keyword>
<evidence type="ECO:0000256" key="5">
    <source>
        <dbReference type="ARBA" id="ARBA00023273"/>
    </source>
</evidence>
<keyword evidence="10" id="KW-1133">Transmembrane helix</keyword>
<feature type="compositionally biased region" description="Low complexity" evidence="9">
    <location>
        <begin position="102"/>
        <end position="120"/>
    </location>
</feature>
<comment type="caution">
    <text evidence="11">The sequence shown here is derived from an EMBL/GenBank/DDBJ whole genome shotgun (WGS) entry which is preliminary data.</text>
</comment>
<proteinExistence type="inferred from homology"/>
<evidence type="ECO:0000256" key="10">
    <source>
        <dbReference type="SAM" id="Phobius"/>
    </source>
</evidence>
<sequence>MSSASIDHAVDITFHGTEYVLSVTTEGEDLLAVELEQEATGQRWTGRFTSRYIEDITHKTGNHKRFAVFVEMLLSAISQRSDSVYVDLLTYADLEALRSRKASSPSASGAGAPSSAPGGPHSRKRYLILTYTVEFDRVHYPLPLAFEDEPSAESMQRTIRRLRRDLAEQRSAAAGAPDPRAERELQALRVRLSEAREEAGRAKAEAREAVRQLANSEAARKEAEASYAALRTSGRKDAKRMQAEADQLRAKLEATEAATSKAADAIREGEAEASDMRTICDAFESQVTRLERMSAAERRENAIEHSNWRDANQRRFNAQETTMVKSLAKVERVDPKTAARYGTRKREVKSKFNEVLAAFNSLGVSKDASAARSAAMFAGRTKQMDLDRSAGNDAHISATAAILKETHADAEAGVKQLAEVHGVIQAANAKVQEDNDELKRVELTLKEIDSETELAGKVVRNMLKRVYTDKILLVFIALVVLGVAGIIIYSSLVPDNDFNVPDVAKPPTPECVQIMANGGTC</sequence>
<dbReference type="CDD" id="cd22284">
    <property type="entry name" value="HD_CCDC61_N"/>
    <property type="match status" value="1"/>
</dbReference>
<comment type="subcellular location">
    <subcellularLocation>
        <location evidence="1">Cytoplasm</location>
        <location evidence="1">Cytoskeleton</location>
        <location evidence="1">Cilium basal body</location>
    </subcellularLocation>
</comment>
<keyword evidence="10" id="KW-0472">Membrane</keyword>
<dbReference type="GO" id="GO:0036064">
    <property type="term" value="C:ciliary basal body"/>
    <property type="evidence" value="ECO:0007669"/>
    <property type="project" value="TreeGrafter"/>
</dbReference>
<evidence type="ECO:0000256" key="9">
    <source>
        <dbReference type="SAM" id="MobiDB-lite"/>
    </source>
</evidence>
<feature type="coiled-coil region" evidence="8">
    <location>
        <begin position="424"/>
        <end position="451"/>
    </location>
</feature>
<feature type="region of interest" description="Disordered" evidence="9">
    <location>
        <begin position="102"/>
        <end position="121"/>
    </location>
</feature>
<keyword evidence="5" id="KW-0966">Cell projection</keyword>
<feature type="transmembrane region" description="Helical" evidence="10">
    <location>
        <begin position="471"/>
        <end position="492"/>
    </location>
</feature>
<dbReference type="PANTHER" id="PTHR22691:SF1">
    <property type="entry name" value="CENTROSOMAL PROTEIN CCDC61"/>
    <property type="match status" value="1"/>
</dbReference>
<name>A0A5A8DEV3_CAFRO</name>
<reference evidence="11 12" key="1">
    <citation type="submission" date="2019-07" db="EMBL/GenBank/DDBJ databases">
        <title>Genomes of Cafeteria roenbergensis.</title>
        <authorList>
            <person name="Fischer M.G."/>
            <person name="Hackl T."/>
            <person name="Roman M."/>
        </authorList>
    </citation>
    <scope>NUCLEOTIDE SEQUENCE [LARGE SCALE GENOMIC DNA]</scope>
    <source>
        <strain evidence="11 12">Cflag</strain>
    </source>
</reference>
<comment type="similarity">
    <text evidence="6">Belongs to the CCDC61 family.</text>
</comment>
<evidence type="ECO:0000313" key="12">
    <source>
        <dbReference type="Proteomes" id="UP000325113"/>
    </source>
</evidence>
<dbReference type="InterPro" id="IPR049733">
    <property type="entry name" value="CCDC61_N"/>
</dbReference>
<keyword evidence="4" id="KW-0206">Cytoskeleton</keyword>
<dbReference type="EMBL" id="VLTM01000020">
    <property type="protein sequence ID" value="KAA0163818.1"/>
    <property type="molecule type" value="Genomic_DNA"/>
</dbReference>
<evidence type="ECO:0000256" key="7">
    <source>
        <dbReference type="ARBA" id="ARBA00041518"/>
    </source>
</evidence>
<dbReference type="AlphaFoldDB" id="A0A5A8DEV3"/>
<evidence type="ECO:0000256" key="3">
    <source>
        <dbReference type="ARBA" id="ARBA00023054"/>
    </source>
</evidence>
<evidence type="ECO:0000313" key="11">
    <source>
        <dbReference type="EMBL" id="KAA0163818.1"/>
    </source>
</evidence>
<dbReference type="PANTHER" id="PTHR22691">
    <property type="entry name" value="YEAST SPT2-RELATED"/>
    <property type="match status" value="1"/>
</dbReference>
<gene>
    <name evidence="11" type="ORF">FNF31_02673</name>
</gene>
<evidence type="ECO:0000256" key="1">
    <source>
        <dbReference type="ARBA" id="ARBA00004120"/>
    </source>
</evidence>
<evidence type="ECO:0000256" key="6">
    <source>
        <dbReference type="ARBA" id="ARBA00038217"/>
    </source>
</evidence>
<evidence type="ECO:0000256" key="4">
    <source>
        <dbReference type="ARBA" id="ARBA00023212"/>
    </source>
</evidence>
<feature type="coiled-coil region" evidence="8">
    <location>
        <begin position="152"/>
        <end position="258"/>
    </location>
</feature>
<evidence type="ECO:0000256" key="8">
    <source>
        <dbReference type="SAM" id="Coils"/>
    </source>
</evidence>
<organism evidence="11 12">
    <name type="scientific">Cafeteria roenbergensis</name>
    <name type="common">Marine flagellate</name>
    <dbReference type="NCBI Taxonomy" id="33653"/>
    <lineage>
        <taxon>Eukaryota</taxon>
        <taxon>Sar</taxon>
        <taxon>Stramenopiles</taxon>
        <taxon>Bigyra</taxon>
        <taxon>Opalozoa</taxon>
        <taxon>Bicosoecida</taxon>
        <taxon>Cafeteriaceae</taxon>
        <taxon>Cafeteria</taxon>
    </lineage>
</organism>
<keyword evidence="10" id="KW-0812">Transmembrane</keyword>
<evidence type="ECO:0000256" key="2">
    <source>
        <dbReference type="ARBA" id="ARBA00022490"/>
    </source>
</evidence>